<feature type="coiled-coil region" evidence="1">
    <location>
        <begin position="687"/>
        <end position="723"/>
    </location>
</feature>
<sequence length="782" mass="89950">MSGRQCKFKKEWKEDPQFRDWLGEASGDAQRAYCKFCRKSFDVGNMGLSALKSHERGQGHVKIATQMKKETKITHFLREITSEDRGQEICRQSSKDLQATTVDVESGNQESTAFQVSNTDEEATCSGPQSNSTLSKFFSSQAVLEAEIRWVIKMVRSHYSFNSSSDVSVIFNQMFPDSDIAKRFSCGATKSAYLLSFGLCPYFKEKLIKDVRKAKCYVVSFDECLNKVTQMEQMDIIVRYWCDREEKVAVRYFDSEFMGHTQAEKLLEKIKKTLSPLDPNKLLQISMDGPMVNWKFLKMFQEDKSQSDPSASKLLHLGSCALHVVHGSFQSGEKETGWKVGDVLRALWQLFHDSPARRADFIEMTKTSAFPLKFCAHRWVEDLAVAERAIEIWPAVQMYINSHRKLPKSKVPSSASYCTVKEATADPLFVAKLHFFAFVARQLKPFLEKFQTDAPMVPFLAKELQSTIRGLLSSYIKREELEKLKTPLQLLKLDPKQTMYHLNSLTLDLDHPLKIQQFKKECISFLSMTCKKMMERSPLMFPVVRHLSSLDPVAMVANGESSREMFQKLLQNLLNADINTHHKAEFQHFAYTSRLDKFLGNLISGRPEYTALWDLIKHLLTLSHGQGAVERGYSINKDMLVENLKERSLVALRMVQDAMAEHPLDEVLPRDLILHCKGARMRYVQYLEDEKKKKVETANERKRKELQQEIANVNAKRQKIMHSIETMQKEADEMAVRAERKHDFTLLSKSNAYRKSVTEKSEELAALEQSLKNMQESLKQLH</sequence>
<feature type="compositionally biased region" description="Polar residues" evidence="2">
    <location>
        <begin position="108"/>
        <end position="118"/>
    </location>
</feature>
<dbReference type="PANTHER" id="PTHR37162:SF11">
    <property type="match status" value="1"/>
</dbReference>
<protein>
    <submittedName>
        <fullName evidence="3">Uncharacterized protein</fullName>
    </submittedName>
</protein>
<dbReference type="AlphaFoldDB" id="A0AA88SPQ6"/>
<gene>
    <name evidence="3" type="ORF">Q7C36_012481</name>
</gene>
<dbReference type="EMBL" id="JAVHJS010000012">
    <property type="protein sequence ID" value="KAK2840902.1"/>
    <property type="molecule type" value="Genomic_DNA"/>
</dbReference>
<proteinExistence type="predicted"/>
<comment type="caution">
    <text evidence="3">The sequence shown here is derived from an EMBL/GenBank/DDBJ whole genome shotgun (WGS) entry which is preliminary data.</text>
</comment>
<accession>A0AA88SPQ6</accession>
<reference evidence="3" key="1">
    <citation type="submission" date="2023-08" db="EMBL/GenBank/DDBJ databases">
        <title>Pelteobagrus vachellii genome.</title>
        <authorList>
            <person name="Liu H."/>
        </authorList>
    </citation>
    <scope>NUCLEOTIDE SEQUENCE</scope>
    <source>
        <strain evidence="3">PRFRI_2022a</strain>
        <tissue evidence="3">Muscle</tissue>
    </source>
</reference>
<feature type="region of interest" description="Disordered" evidence="2">
    <location>
        <begin position="108"/>
        <end position="128"/>
    </location>
</feature>
<organism evidence="3 4">
    <name type="scientific">Tachysurus vachellii</name>
    <name type="common">Darkbarbel catfish</name>
    <name type="synonym">Pelteobagrus vachellii</name>
    <dbReference type="NCBI Taxonomy" id="175792"/>
    <lineage>
        <taxon>Eukaryota</taxon>
        <taxon>Metazoa</taxon>
        <taxon>Chordata</taxon>
        <taxon>Craniata</taxon>
        <taxon>Vertebrata</taxon>
        <taxon>Euteleostomi</taxon>
        <taxon>Actinopterygii</taxon>
        <taxon>Neopterygii</taxon>
        <taxon>Teleostei</taxon>
        <taxon>Ostariophysi</taxon>
        <taxon>Siluriformes</taxon>
        <taxon>Bagridae</taxon>
        <taxon>Tachysurus</taxon>
    </lineage>
</organism>
<evidence type="ECO:0000256" key="2">
    <source>
        <dbReference type="SAM" id="MobiDB-lite"/>
    </source>
</evidence>
<evidence type="ECO:0000256" key="1">
    <source>
        <dbReference type="SAM" id="Coils"/>
    </source>
</evidence>
<keyword evidence="1" id="KW-0175">Coiled coil</keyword>
<dbReference type="PANTHER" id="PTHR37162">
    <property type="entry name" value="HAT FAMILY DIMERISATION DOMAINCONTAINING PROTEIN-RELATED"/>
    <property type="match status" value="1"/>
</dbReference>
<name>A0AA88SPQ6_TACVA</name>
<keyword evidence="4" id="KW-1185">Reference proteome</keyword>
<dbReference type="Proteomes" id="UP001187315">
    <property type="component" value="Unassembled WGS sequence"/>
</dbReference>
<evidence type="ECO:0000313" key="4">
    <source>
        <dbReference type="Proteomes" id="UP001187315"/>
    </source>
</evidence>
<evidence type="ECO:0000313" key="3">
    <source>
        <dbReference type="EMBL" id="KAK2840902.1"/>
    </source>
</evidence>